<dbReference type="AlphaFoldDB" id="A0A226DSF7"/>
<organism evidence="2 3">
    <name type="scientific">Folsomia candida</name>
    <name type="common">Springtail</name>
    <dbReference type="NCBI Taxonomy" id="158441"/>
    <lineage>
        <taxon>Eukaryota</taxon>
        <taxon>Metazoa</taxon>
        <taxon>Ecdysozoa</taxon>
        <taxon>Arthropoda</taxon>
        <taxon>Hexapoda</taxon>
        <taxon>Collembola</taxon>
        <taxon>Entomobryomorpha</taxon>
        <taxon>Isotomoidea</taxon>
        <taxon>Isotomidae</taxon>
        <taxon>Proisotominae</taxon>
        <taxon>Folsomia</taxon>
    </lineage>
</organism>
<keyword evidence="1" id="KW-0812">Transmembrane</keyword>
<dbReference type="Proteomes" id="UP000198287">
    <property type="component" value="Unassembled WGS sequence"/>
</dbReference>
<evidence type="ECO:0000313" key="3">
    <source>
        <dbReference type="Proteomes" id="UP000198287"/>
    </source>
</evidence>
<keyword evidence="1" id="KW-0472">Membrane</keyword>
<evidence type="ECO:0000256" key="1">
    <source>
        <dbReference type="SAM" id="Phobius"/>
    </source>
</evidence>
<accession>A0A226DSF7</accession>
<gene>
    <name evidence="2" type="ORF">Fcan01_17101</name>
</gene>
<name>A0A226DSF7_FOLCA</name>
<dbReference type="EMBL" id="LNIX01000012">
    <property type="protein sequence ID" value="OXA48000.1"/>
    <property type="molecule type" value="Genomic_DNA"/>
</dbReference>
<sequence>MITNIAIKLFALRIRFAEIFFSSPIGWNFKKNRLQRSDKLRLFGAYFWAVVLAIYTLLEISLLLPKLRTSKGSNRNILFLLVDILHSGINQISTIISFLLIFKRDAMIAWFNGMLDLDAVLQRRLAHCIPTSHKLIKANKIWHIVVPVAWNWSMFTGMLPGFGLLLFEEIEPTYRFLEALFGIKPKIELKFLPLWLTFMLFLLNVLTPLSTIILTLFIYLLSSYVWLVMITPTDRQLIAKNGNGTIVDAKETFGDLQILQKIRNGRINLTEFELNTPLGQVPWSRLISYYRCQQVLNTMVNGMVQNVWMGSHLGYILMILTSSLYLSTPGVSHSPVFSSVQPSSSPW</sequence>
<feature type="transmembrane region" description="Helical" evidence="1">
    <location>
        <begin position="307"/>
        <end position="326"/>
    </location>
</feature>
<protein>
    <submittedName>
        <fullName evidence="2">Uncharacterized protein</fullName>
    </submittedName>
</protein>
<feature type="transmembrane region" description="Helical" evidence="1">
    <location>
        <begin position="141"/>
        <end position="167"/>
    </location>
</feature>
<proteinExistence type="predicted"/>
<feature type="transmembrane region" description="Helical" evidence="1">
    <location>
        <begin position="45"/>
        <end position="65"/>
    </location>
</feature>
<evidence type="ECO:0000313" key="2">
    <source>
        <dbReference type="EMBL" id="OXA48000.1"/>
    </source>
</evidence>
<keyword evidence="3" id="KW-1185">Reference proteome</keyword>
<comment type="caution">
    <text evidence="2">The sequence shown here is derived from an EMBL/GenBank/DDBJ whole genome shotgun (WGS) entry which is preliminary data.</text>
</comment>
<reference evidence="2 3" key="1">
    <citation type="submission" date="2015-12" db="EMBL/GenBank/DDBJ databases">
        <title>The genome of Folsomia candida.</title>
        <authorList>
            <person name="Faddeeva A."/>
            <person name="Derks M.F."/>
            <person name="Anvar Y."/>
            <person name="Smit S."/>
            <person name="Van Straalen N."/>
            <person name="Roelofs D."/>
        </authorList>
    </citation>
    <scope>NUCLEOTIDE SEQUENCE [LARGE SCALE GENOMIC DNA]</scope>
    <source>
        <strain evidence="2 3">VU population</strain>
        <tissue evidence="2">Whole body</tissue>
    </source>
</reference>
<keyword evidence="1" id="KW-1133">Transmembrane helix</keyword>
<feature type="transmembrane region" description="Helical" evidence="1">
    <location>
        <begin position="77"/>
        <end position="102"/>
    </location>
</feature>